<comment type="caution">
    <text evidence="1">The sequence shown here is derived from an EMBL/GenBank/DDBJ whole genome shotgun (WGS) entry which is preliminary data.</text>
</comment>
<evidence type="ECO:0000313" key="1">
    <source>
        <dbReference type="EMBL" id="ORY94495.1"/>
    </source>
</evidence>
<dbReference type="AlphaFoldDB" id="A0A1X2H7F1"/>
<name>A0A1X2H7F1_SYNRA</name>
<protein>
    <submittedName>
        <fullName evidence="1">Uncharacterized protein</fullName>
    </submittedName>
</protein>
<evidence type="ECO:0000313" key="2">
    <source>
        <dbReference type="Proteomes" id="UP000242180"/>
    </source>
</evidence>
<dbReference type="OrthoDB" id="2209631at2759"/>
<keyword evidence="2" id="KW-1185">Reference proteome</keyword>
<accession>A0A1X2H7F1</accession>
<gene>
    <name evidence="1" type="ORF">BCR43DRAFT_494118</name>
</gene>
<dbReference type="EMBL" id="MCGN01000007">
    <property type="protein sequence ID" value="ORY94495.1"/>
    <property type="molecule type" value="Genomic_DNA"/>
</dbReference>
<organism evidence="1 2">
    <name type="scientific">Syncephalastrum racemosum</name>
    <name type="common">Filamentous fungus</name>
    <dbReference type="NCBI Taxonomy" id="13706"/>
    <lineage>
        <taxon>Eukaryota</taxon>
        <taxon>Fungi</taxon>
        <taxon>Fungi incertae sedis</taxon>
        <taxon>Mucoromycota</taxon>
        <taxon>Mucoromycotina</taxon>
        <taxon>Mucoromycetes</taxon>
        <taxon>Mucorales</taxon>
        <taxon>Syncephalastraceae</taxon>
        <taxon>Syncephalastrum</taxon>
    </lineage>
</organism>
<reference evidence="1 2" key="1">
    <citation type="submission" date="2016-07" db="EMBL/GenBank/DDBJ databases">
        <title>Pervasive Adenine N6-methylation of Active Genes in Fungi.</title>
        <authorList>
            <consortium name="DOE Joint Genome Institute"/>
            <person name="Mondo S.J."/>
            <person name="Dannebaum R.O."/>
            <person name="Kuo R.C."/>
            <person name="Labutti K."/>
            <person name="Haridas S."/>
            <person name="Kuo A."/>
            <person name="Salamov A."/>
            <person name="Ahrendt S.R."/>
            <person name="Lipzen A."/>
            <person name="Sullivan W."/>
            <person name="Andreopoulos W.B."/>
            <person name="Clum A."/>
            <person name="Lindquist E."/>
            <person name="Daum C."/>
            <person name="Ramamoorthy G.K."/>
            <person name="Gryganskyi A."/>
            <person name="Culley D."/>
            <person name="Magnuson J.K."/>
            <person name="James T.Y."/>
            <person name="O'Malley M.A."/>
            <person name="Stajich J.E."/>
            <person name="Spatafora J.W."/>
            <person name="Visel A."/>
            <person name="Grigoriev I.V."/>
        </authorList>
    </citation>
    <scope>NUCLEOTIDE SEQUENCE [LARGE SCALE GENOMIC DNA]</scope>
    <source>
        <strain evidence="1 2">NRRL 2496</strain>
    </source>
</reference>
<sequence>MCCQHQPSFAKLYTCHYSIEEQDGTVLDMAETLSTMRIAEYVRRSPNATVTLCFEGEAITLPLYALRRRNAVVAELPGAPPSAYRENAPHHV</sequence>
<dbReference type="InParanoid" id="A0A1X2H7F1"/>
<dbReference type="OMA" id="CHYSIEE"/>
<proteinExistence type="predicted"/>
<dbReference type="Proteomes" id="UP000242180">
    <property type="component" value="Unassembled WGS sequence"/>
</dbReference>